<dbReference type="CDD" id="cd01647">
    <property type="entry name" value="RT_LTR"/>
    <property type="match status" value="1"/>
</dbReference>
<accession>A0A074RM63</accession>
<dbReference type="Proteomes" id="UP000027456">
    <property type="component" value="Unassembled WGS sequence"/>
</dbReference>
<dbReference type="PROSITE" id="PS50878">
    <property type="entry name" value="RT_POL"/>
    <property type="match status" value="1"/>
</dbReference>
<name>A0A074RM63_9AGAM</name>
<dbReference type="Pfam" id="PF03732">
    <property type="entry name" value="Retrotrans_gag"/>
    <property type="match status" value="1"/>
</dbReference>
<dbReference type="PANTHER" id="PTHR37984:SF5">
    <property type="entry name" value="PROTEIN NYNRIN-LIKE"/>
    <property type="match status" value="1"/>
</dbReference>
<gene>
    <name evidence="7" type="ORF">V565_242890</name>
</gene>
<dbReference type="InterPro" id="IPR021109">
    <property type="entry name" value="Peptidase_aspartic_dom_sf"/>
</dbReference>
<dbReference type="Gene3D" id="2.40.70.10">
    <property type="entry name" value="Acid Proteases"/>
    <property type="match status" value="1"/>
</dbReference>
<evidence type="ECO:0000256" key="2">
    <source>
        <dbReference type="ARBA" id="ARBA00022695"/>
    </source>
</evidence>
<dbReference type="FunFam" id="3.30.70.270:FF:000063">
    <property type="entry name" value="Zinc knuckle domaincontaining protein"/>
    <property type="match status" value="1"/>
</dbReference>
<evidence type="ECO:0000256" key="3">
    <source>
        <dbReference type="ARBA" id="ARBA00022722"/>
    </source>
</evidence>
<feature type="compositionally biased region" description="Basic and acidic residues" evidence="5">
    <location>
        <begin position="47"/>
        <end position="56"/>
    </location>
</feature>
<keyword evidence="3" id="KW-0540">Nuclease</keyword>
<feature type="region of interest" description="Disordered" evidence="5">
    <location>
        <begin position="1"/>
        <end position="87"/>
    </location>
</feature>
<organism evidence="7 8">
    <name type="scientific">Rhizoctonia solani 123E</name>
    <dbReference type="NCBI Taxonomy" id="1423351"/>
    <lineage>
        <taxon>Eukaryota</taxon>
        <taxon>Fungi</taxon>
        <taxon>Dikarya</taxon>
        <taxon>Basidiomycota</taxon>
        <taxon>Agaricomycotina</taxon>
        <taxon>Agaricomycetes</taxon>
        <taxon>Cantharellales</taxon>
        <taxon>Ceratobasidiaceae</taxon>
        <taxon>Rhizoctonia</taxon>
    </lineage>
</organism>
<dbReference type="InterPro" id="IPR050951">
    <property type="entry name" value="Retrovirus_Pol_polyprotein"/>
</dbReference>
<dbReference type="Gene3D" id="3.30.70.270">
    <property type="match status" value="2"/>
</dbReference>
<dbReference type="InterPro" id="IPR005162">
    <property type="entry name" value="Retrotrans_gag_dom"/>
</dbReference>
<feature type="domain" description="Reverse transcriptase" evidence="6">
    <location>
        <begin position="371"/>
        <end position="567"/>
    </location>
</feature>
<protein>
    <submittedName>
        <fullName evidence="7">Putative Transposon Tf2-1 polyprotein</fullName>
    </submittedName>
</protein>
<comment type="caution">
    <text evidence="7">The sequence shown here is derived from an EMBL/GenBank/DDBJ whole genome shotgun (WGS) entry which is preliminary data.</text>
</comment>
<dbReference type="GO" id="GO:0004519">
    <property type="term" value="F:endonuclease activity"/>
    <property type="evidence" value="ECO:0007669"/>
    <property type="project" value="UniProtKB-KW"/>
</dbReference>
<evidence type="ECO:0000256" key="1">
    <source>
        <dbReference type="ARBA" id="ARBA00022679"/>
    </source>
</evidence>
<dbReference type="Gene3D" id="3.10.10.10">
    <property type="entry name" value="HIV Type 1 Reverse Transcriptase, subunit A, domain 1"/>
    <property type="match status" value="1"/>
</dbReference>
<evidence type="ECO:0000259" key="6">
    <source>
        <dbReference type="PROSITE" id="PS50878"/>
    </source>
</evidence>
<keyword evidence="4" id="KW-0378">Hydrolase</keyword>
<dbReference type="OrthoDB" id="3250101at2759"/>
<dbReference type="HOGENOM" id="CLU_447899_0_0_1"/>
<evidence type="ECO:0000313" key="8">
    <source>
        <dbReference type="Proteomes" id="UP000027456"/>
    </source>
</evidence>
<dbReference type="CDD" id="cd00303">
    <property type="entry name" value="retropepsin_like"/>
    <property type="match status" value="1"/>
</dbReference>
<dbReference type="InterPro" id="IPR043128">
    <property type="entry name" value="Rev_trsase/Diguanyl_cyclase"/>
</dbReference>
<dbReference type="EMBL" id="AZST01001511">
    <property type="protein sequence ID" value="KEP45768.1"/>
    <property type="molecule type" value="Genomic_DNA"/>
</dbReference>
<dbReference type="SUPFAM" id="SSF56672">
    <property type="entry name" value="DNA/RNA polymerases"/>
    <property type="match status" value="1"/>
</dbReference>
<keyword evidence="4" id="KW-0255">Endonuclease</keyword>
<dbReference type="PANTHER" id="PTHR37984">
    <property type="entry name" value="PROTEIN CBG26694"/>
    <property type="match status" value="1"/>
</dbReference>
<keyword evidence="1" id="KW-0808">Transferase</keyword>
<feature type="compositionally biased region" description="Polar residues" evidence="5">
    <location>
        <begin position="1"/>
        <end position="20"/>
    </location>
</feature>
<keyword evidence="2" id="KW-0548">Nucleotidyltransferase</keyword>
<feature type="non-terminal residue" evidence="7">
    <location>
        <position position="614"/>
    </location>
</feature>
<proteinExistence type="predicted"/>
<dbReference type="AlphaFoldDB" id="A0A074RM63"/>
<dbReference type="InterPro" id="IPR043502">
    <property type="entry name" value="DNA/RNA_pol_sf"/>
</dbReference>
<dbReference type="GO" id="GO:0016779">
    <property type="term" value="F:nucleotidyltransferase activity"/>
    <property type="evidence" value="ECO:0007669"/>
    <property type="project" value="UniProtKB-KW"/>
</dbReference>
<dbReference type="Pfam" id="PF00078">
    <property type="entry name" value="RVT_1"/>
    <property type="match status" value="1"/>
</dbReference>
<reference evidence="7 8" key="1">
    <citation type="submission" date="2013-12" db="EMBL/GenBank/DDBJ databases">
        <authorList>
            <person name="Cubeta M."/>
            <person name="Pakala S."/>
            <person name="Fedorova N."/>
            <person name="Thomas E."/>
            <person name="Dean R."/>
            <person name="Jabaji S."/>
            <person name="Neate S."/>
            <person name="Toda T."/>
            <person name="Tavantzis S."/>
            <person name="Vilgalys R."/>
            <person name="Bharathan N."/>
            <person name="Pakala S."/>
            <person name="Losada L.S."/>
            <person name="Zafar N."/>
            <person name="Nierman W."/>
        </authorList>
    </citation>
    <scope>NUCLEOTIDE SEQUENCE [LARGE SCALE GENOMIC DNA]</scope>
    <source>
        <strain evidence="7 8">123E</strain>
    </source>
</reference>
<evidence type="ECO:0000256" key="5">
    <source>
        <dbReference type="SAM" id="MobiDB-lite"/>
    </source>
</evidence>
<feature type="compositionally biased region" description="Basic and acidic residues" evidence="5">
    <location>
        <begin position="65"/>
        <end position="87"/>
    </location>
</feature>
<dbReference type="InterPro" id="IPR000477">
    <property type="entry name" value="RT_dom"/>
</dbReference>
<evidence type="ECO:0000313" key="7">
    <source>
        <dbReference type="EMBL" id="KEP45768.1"/>
    </source>
</evidence>
<dbReference type="STRING" id="1423351.A0A074RM63"/>
<sequence>MEILLQLSSDVQSMKNQQSKGKAKQTDYHSDDEGSIGLSRQPQSSRRFYEQEDKTPKASGSRTFRTSDQDDEIPKGAKIKQPDPYDGKRGIEAESFIMKMELYFGEWPTAFPEDRKIKTTLNNMKDTAGRWAKPLMQKLLADQEHPYLTSWIAFKEGFFVNFGDPLKRERAIQNITNLKQLGSVQTYAMEFRNIKEELDWDEKPLIDTFIAGLKDNIKAEIMRIKITNDQVDNYSLEKIIELAIRTGDMLRAEDKVFTITFYAMPLGDTQIILGLPWLQEANPIICWRDFSLTFREENPIKGKLAGTLQLPDEISDFQDVFSEELFKQLPEHRPYDCAINFKPEAELPKPGKVYPMSPAESRAMKEYLEKELTDGKIQPSQSQHASPCFFVKKADGGLRLVVDYRKINEITVNDQFPMPIQADLLEKIKDAKIFSKLDLRMGYNNIRIKEGDEWKTAFRTKSGFFEYQVMPFGLKNAPAVFQRFMNDIFYDLIDVSVIVYLDDILIFSNNREDHTRDCYFYTTEVTYIGIVITPEGFSMEKEKIKAIKEWKEPKTVKQLQSFLGFCNFYRRFIKDFSSIVKPLTILTRKEENWRWGDVEQQAFDQLKKEVTKEP</sequence>
<evidence type="ECO:0000256" key="4">
    <source>
        <dbReference type="ARBA" id="ARBA00022759"/>
    </source>
</evidence>
<keyword evidence="8" id="KW-1185">Reference proteome</keyword>